<keyword evidence="2" id="KW-0238">DNA-binding</keyword>
<sequence>MTETRARRPGRSVTTLADVAAAAGVSTATVSRVMNRVPTVNPDLAFRVEAIARQMGYQFNAAARTLATGRTGAVALIISEADLSQPYSFTSAPLHGVLSAVARHDLQIVILLSGSPQQESHLLEYLGRTGVDGAMVILEDEISHLPELLRDAGVPVVYLGRPLGNAEAQSYVDVDNVGGARLATEALIEAGRSRIAILAGNDRLTAARDRLDGWRSSLAEHGLDAHRIARGAFSPAGGSDTMTRLLAAYPDIDGVFVSSDYMGSGALQVLAAAGRRVPHDVSVVSYDDSVLAEVANPPLSSVHQPLELMGEQMVDALASLMATSGTAVVQRVLPSTLTRRDSL</sequence>
<evidence type="ECO:0000256" key="1">
    <source>
        <dbReference type="ARBA" id="ARBA00023015"/>
    </source>
</evidence>
<reference evidence="5" key="1">
    <citation type="submission" date="2022-09" db="EMBL/GenBank/DDBJ databases">
        <title>Novel species in genus Arthrobacter.</title>
        <authorList>
            <person name="Liu Y."/>
        </authorList>
    </citation>
    <scope>NUCLEOTIDE SEQUENCE</scope>
    <source>
        <strain evidence="5">Zg-Y815</strain>
    </source>
</reference>
<dbReference type="PANTHER" id="PTHR30146">
    <property type="entry name" value="LACI-RELATED TRANSCRIPTIONAL REPRESSOR"/>
    <property type="match status" value="1"/>
</dbReference>
<name>A0ABY5YMU9_9MICC</name>
<dbReference type="PROSITE" id="PS00356">
    <property type="entry name" value="HTH_LACI_1"/>
    <property type="match status" value="1"/>
</dbReference>
<dbReference type="CDD" id="cd01392">
    <property type="entry name" value="HTH_LacI"/>
    <property type="match status" value="1"/>
</dbReference>
<dbReference type="RefSeq" id="WP_260651774.1">
    <property type="nucleotide sequence ID" value="NZ_CP104275.1"/>
</dbReference>
<dbReference type="Pfam" id="PF13377">
    <property type="entry name" value="Peripla_BP_3"/>
    <property type="match status" value="1"/>
</dbReference>
<evidence type="ECO:0000313" key="5">
    <source>
        <dbReference type="EMBL" id="UWX96414.1"/>
    </source>
</evidence>
<evidence type="ECO:0000256" key="3">
    <source>
        <dbReference type="ARBA" id="ARBA00023163"/>
    </source>
</evidence>
<protein>
    <submittedName>
        <fullName evidence="5">LacI family transcriptional regulator</fullName>
    </submittedName>
</protein>
<keyword evidence="6" id="KW-1185">Reference proteome</keyword>
<keyword evidence="3" id="KW-0804">Transcription</keyword>
<evidence type="ECO:0000313" key="6">
    <source>
        <dbReference type="Proteomes" id="UP001059859"/>
    </source>
</evidence>
<dbReference type="InterPro" id="IPR046335">
    <property type="entry name" value="LacI/GalR-like_sensor"/>
</dbReference>
<feature type="domain" description="HTH lacI-type" evidence="4">
    <location>
        <begin position="14"/>
        <end position="68"/>
    </location>
</feature>
<organism evidence="5 6">
    <name type="scientific">Arthrobacter zhaoxinii</name>
    <dbReference type="NCBI Taxonomy" id="2964616"/>
    <lineage>
        <taxon>Bacteria</taxon>
        <taxon>Bacillati</taxon>
        <taxon>Actinomycetota</taxon>
        <taxon>Actinomycetes</taxon>
        <taxon>Micrococcales</taxon>
        <taxon>Micrococcaceae</taxon>
        <taxon>Arthrobacter</taxon>
    </lineage>
</organism>
<dbReference type="PRINTS" id="PR00036">
    <property type="entry name" value="HTHLACI"/>
</dbReference>
<dbReference type="PANTHER" id="PTHR30146:SF109">
    <property type="entry name" value="HTH-TYPE TRANSCRIPTIONAL REGULATOR GALS"/>
    <property type="match status" value="1"/>
</dbReference>
<evidence type="ECO:0000256" key="2">
    <source>
        <dbReference type="ARBA" id="ARBA00023125"/>
    </source>
</evidence>
<dbReference type="SUPFAM" id="SSF47413">
    <property type="entry name" value="lambda repressor-like DNA-binding domains"/>
    <property type="match status" value="1"/>
</dbReference>
<dbReference type="Gene3D" id="3.40.50.2300">
    <property type="match status" value="2"/>
</dbReference>
<dbReference type="Pfam" id="PF00356">
    <property type="entry name" value="LacI"/>
    <property type="match status" value="1"/>
</dbReference>
<dbReference type="InterPro" id="IPR000843">
    <property type="entry name" value="HTH_LacI"/>
</dbReference>
<dbReference type="Proteomes" id="UP001059859">
    <property type="component" value="Chromosome"/>
</dbReference>
<dbReference type="EMBL" id="CP104275">
    <property type="protein sequence ID" value="UWX96414.1"/>
    <property type="molecule type" value="Genomic_DNA"/>
</dbReference>
<keyword evidence="1" id="KW-0805">Transcription regulation</keyword>
<dbReference type="InterPro" id="IPR028082">
    <property type="entry name" value="Peripla_BP_I"/>
</dbReference>
<dbReference type="PROSITE" id="PS50932">
    <property type="entry name" value="HTH_LACI_2"/>
    <property type="match status" value="1"/>
</dbReference>
<gene>
    <name evidence="5" type="ORF">N2K95_12170</name>
</gene>
<evidence type="ECO:0000259" key="4">
    <source>
        <dbReference type="PROSITE" id="PS50932"/>
    </source>
</evidence>
<dbReference type="SUPFAM" id="SSF53822">
    <property type="entry name" value="Periplasmic binding protein-like I"/>
    <property type="match status" value="1"/>
</dbReference>
<dbReference type="SMART" id="SM00354">
    <property type="entry name" value="HTH_LACI"/>
    <property type="match status" value="1"/>
</dbReference>
<dbReference type="CDD" id="cd06267">
    <property type="entry name" value="PBP1_LacI_sugar_binding-like"/>
    <property type="match status" value="1"/>
</dbReference>
<accession>A0ABY5YMU9</accession>
<dbReference type="Gene3D" id="1.10.260.40">
    <property type="entry name" value="lambda repressor-like DNA-binding domains"/>
    <property type="match status" value="1"/>
</dbReference>
<proteinExistence type="predicted"/>
<dbReference type="InterPro" id="IPR010982">
    <property type="entry name" value="Lambda_DNA-bd_dom_sf"/>
</dbReference>